<keyword evidence="4" id="KW-1185">Reference proteome</keyword>
<sequence>MTARPQIRCAIYTRKSTDDGLEQGFNSLDAQYEACAAYIASQRHEGWRLLPARYDDGGLSGGTLDRPALQQLLCDVDAGRIGMVVVYKIDRLTRSLADFAKLVERLDAANCSFVSVTQAFNTSSSMGRLTLNVLLSFAQFEREVTAERIRDKIAASKKKGLWMGGTVPLGYDPHPDPLQRSLVPNPEEAVVVQTLFALYENCSSLVDLEATAKAQGLVSKRRVSADGTVKGGQPLSRGQLHYLLNNPIYRGQIRHKAELHPGQHPAIIDEALWNRVQVKLQQASQRSRQGAADPAVADLSGVPPAALTGLLRDETGDRLTPSHTRRKGRLFRYYISNRLVSGGTDPTGWRLPATALEKAVLGIILGHLETAAQTHAILAAPDATTAAQVSKALLALVSTLRTEGTAALSTLLSSGHVAPPNLHLQLAAPFLAQSMGVDPQDLAPTFLNICAPFQLRHRGVETRIAAGQMSPRPDPTLLRILAQAHLWMDRLRAGTTLAEVARDAGHSEAYIRTRAPLAFLAPSIQSAILAGTQPPDLTLARIVRTGVPLDWDAQAQLFGFV</sequence>
<dbReference type="PROSITE" id="PS51737">
    <property type="entry name" value="RECOMBINASE_DNA_BIND"/>
    <property type="match status" value="1"/>
</dbReference>
<dbReference type="SUPFAM" id="SSF53041">
    <property type="entry name" value="Resolvase-like"/>
    <property type="match status" value="1"/>
</dbReference>
<dbReference type="RefSeq" id="WP_380792193.1">
    <property type="nucleotide sequence ID" value="NZ_JBHTKR010000005.1"/>
</dbReference>
<dbReference type="SUPFAM" id="SSF109709">
    <property type="entry name" value="KorB DNA-binding domain-like"/>
    <property type="match status" value="1"/>
</dbReference>
<dbReference type="Gene3D" id="3.40.50.1390">
    <property type="entry name" value="Resolvase, N-terminal catalytic domain"/>
    <property type="match status" value="1"/>
</dbReference>
<dbReference type="SMART" id="SM00857">
    <property type="entry name" value="Resolvase"/>
    <property type="match status" value="1"/>
</dbReference>
<dbReference type="CDD" id="cd03768">
    <property type="entry name" value="SR_ResInv"/>
    <property type="match status" value="1"/>
</dbReference>
<protein>
    <submittedName>
        <fullName evidence="3">Recombinase family protein</fullName>
    </submittedName>
</protein>
<evidence type="ECO:0000259" key="1">
    <source>
        <dbReference type="PROSITE" id="PS51736"/>
    </source>
</evidence>
<evidence type="ECO:0000313" key="3">
    <source>
        <dbReference type="EMBL" id="MFD1195462.1"/>
    </source>
</evidence>
<dbReference type="InterPro" id="IPR006119">
    <property type="entry name" value="Resolv_N"/>
</dbReference>
<dbReference type="EMBL" id="JBHTKR010000005">
    <property type="protein sequence ID" value="MFD1195462.1"/>
    <property type="molecule type" value="Genomic_DNA"/>
</dbReference>
<comment type="caution">
    <text evidence="3">The sequence shown here is derived from an EMBL/GenBank/DDBJ whole genome shotgun (WGS) entry which is preliminary data.</text>
</comment>
<accession>A0ABW3THJ5</accession>
<dbReference type="InterPro" id="IPR011109">
    <property type="entry name" value="DNA_bind_recombinase_dom"/>
</dbReference>
<evidence type="ECO:0000313" key="4">
    <source>
        <dbReference type="Proteomes" id="UP001597151"/>
    </source>
</evidence>
<organism evidence="3 4">
    <name type="scientific">Seohaeicola saemankumensis</name>
    <dbReference type="NCBI Taxonomy" id="481181"/>
    <lineage>
        <taxon>Bacteria</taxon>
        <taxon>Pseudomonadati</taxon>
        <taxon>Pseudomonadota</taxon>
        <taxon>Alphaproteobacteria</taxon>
        <taxon>Rhodobacterales</taxon>
        <taxon>Roseobacteraceae</taxon>
        <taxon>Seohaeicola</taxon>
    </lineage>
</organism>
<dbReference type="Proteomes" id="UP001597151">
    <property type="component" value="Unassembled WGS sequence"/>
</dbReference>
<dbReference type="Pfam" id="PF00239">
    <property type="entry name" value="Resolvase"/>
    <property type="match status" value="1"/>
</dbReference>
<dbReference type="Pfam" id="PF07508">
    <property type="entry name" value="Recombinase"/>
    <property type="match status" value="1"/>
</dbReference>
<feature type="domain" description="Resolvase/invertase-type recombinase catalytic" evidence="1">
    <location>
        <begin position="8"/>
        <end position="160"/>
    </location>
</feature>
<proteinExistence type="predicted"/>
<dbReference type="PANTHER" id="PTHR30461">
    <property type="entry name" value="DNA-INVERTASE FROM LAMBDOID PROPHAGE"/>
    <property type="match status" value="1"/>
</dbReference>
<reference evidence="4" key="1">
    <citation type="journal article" date="2019" name="Int. J. Syst. Evol. Microbiol.">
        <title>The Global Catalogue of Microorganisms (GCM) 10K type strain sequencing project: providing services to taxonomists for standard genome sequencing and annotation.</title>
        <authorList>
            <consortium name="The Broad Institute Genomics Platform"/>
            <consortium name="The Broad Institute Genome Sequencing Center for Infectious Disease"/>
            <person name="Wu L."/>
            <person name="Ma J."/>
        </authorList>
    </citation>
    <scope>NUCLEOTIDE SEQUENCE [LARGE SCALE GENOMIC DNA]</scope>
    <source>
        <strain evidence="4">CCUG 55328</strain>
    </source>
</reference>
<dbReference type="InterPro" id="IPR050639">
    <property type="entry name" value="SSR_resolvase"/>
</dbReference>
<dbReference type="InterPro" id="IPR036162">
    <property type="entry name" value="Resolvase-like_N_sf"/>
</dbReference>
<gene>
    <name evidence="3" type="ORF">ACFQ3C_12370</name>
</gene>
<dbReference type="PANTHER" id="PTHR30461:SF23">
    <property type="entry name" value="DNA RECOMBINASE-RELATED"/>
    <property type="match status" value="1"/>
</dbReference>
<name>A0ABW3THJ5_9RHOB</name>
<feature type="domain" description="Recombinase" evidence="2">
    <location>
        <begin position="168"/>
        <end position="286"/>
    </location>
</feature>
<evidence type="ECO:0000259" key="2">
    <source>
        <dbReference type="PROSITE" id="PS51737"/>
    </source>
</evidence>
<dbReference type="Gene3D" id="3.90.1750.20">
    <property type="entry name" value="Putative Large Serine Recombinase, Chain B, Domain 2"/>
    <property type="match status" value="1"/>
</dbReference>
<dbReference type="PROSITE" id="PS51736">
    <property type="entry name" value="RECOMBINASES_3"/>
    <property type="match status" value="1"/>
</dbReference>
<dbReference type="InterPro" id="IPR038109">
    <property type="entry name" value="DNA_bind_recomb_sf"/>
</dbReference>